<feature type="domain" description="Methyl-accepting transducer" evidence="14">
    <location>
        <begin position="270"/>
        <end position="499"/>
    </location>
</feature>
<dbReference type="PROSITE" id="PS50111">
    <property type="entry name" value="CHEMOTAXIS_TRANSDUC_2"/>
    <property type="match status" value="1"/>
</dbReference>
<dbReference type="SUPFAM" id="SSF47170">
    <property type="entry name" value="Aspartate receptor, ligand-binding domain"/>
    <property type="match status" value="1"/>
</dbReference>
<dbReference type="Pfam" id="PF00672">
    <property type="entry name" value="HAMP"/>
    <property type="match status" value="1"/>
</dbReference>
<comment type="caution">
    <text evidence="16">The sequence shown here is derived from an EMBL/GenBank/DDBJ whole genome shotgun (WGS) entry which is preliminary data.</text>
</comment>
<keyword evidence="3" id="KW-0488">Methylation</keyword>
<dbReference type="PANTHER" id="PTHR43531:SF14">
    <property type="entry name" value="METHYL-ACCEPTING CHEMOTAXIS PROTEIN I-RELATED"/>
    <property type="match status" value="1"/>
</dbReference>
<proteinExistence type="inferred from homology"/>
<dbReference type="PROSITE" id="PS50885">
    <property type="entry name" value="HAMP"/>
    <property type="match status" value="1"/>
</dbReference>
<dbReference type="InterPro" id="IPR003660">
    <property type="entry name" value="HAMP_dom"/>
</dbReference>
<evidence type="ECO:0000313" key="17">
    <source>
        <dbReference type="Proteomes" id="UP001269375"/>
    </source>
</evidence>
<dbReference type="InterPro" id="IPR051310">
    <property type="entry name" value="MCP_chemotaxis"/>
</dbReference>
<accession>A0ABU1GSZ0</accession>
<evidence type="ECO:0000256" key="4">
    <source>
        <dbReference type="ARBA" id="ARBA00022500"/>
    </source>
</evidence>
<evidence type="ECO:0000256" key="13">
    <source>
        <dbReference type="SAM" id="Phobius"/>
    </source>
</evidence>
<dbReference type="CDD" id="cd06225">
    <property type="entry name" value="HAMP"/>
    <property type="match status" value="1"/>
</dbReference>
<feature type="region of interest" description="Disordered" evidence="12">
    <location>
        <begin position="516"/>
        <end position="578"/>
    </location>
</feature>
<evidence type="ECO:0000256" key="11">
    <source>
        <dbReference type="PROSITE-ProRule" id="PRU00284"/>
    </source>
</evidence>
<reference evidence="16 17" key="1">
    <citation type="submission" date="2023-04" db="EMBL/GenBank/DDBJ databases">
        <title>A long-awaited taxogenomic arrangement of the family Halomonadaceae.</title>
        <authorList>
            <person name="De La Haba R."/>
            <person name="Chuvochina M."/>
            <person name="Wittouck S."/>
            <person name="Arahal D.R."/>
            <person name="Sanchez-Porro C."/>
            <person name="Hugenholtz P."/>
            <person name="Ventosa A."/>
        </authorList>
    </citation>
    <scope>NUCLEOTIDE SEQUENCE [LARGE SCALE GENOMIC DNA]</scope>
    <source>
        <strain evidence="16 17">DSM 22428</strain>
    </source>
</reference>
<organism evidence="16 17">
    <name type="scientific">Larsenimonas suaedae</name>
    <dbReference type="NCBI Taxonomy" id="1851019"/>
    <lineage>
        <taxon>Bacteria</taxon>
        <taxon>Pseudomonadati</taxon>
        <taxon>Pseudomonadota</taxon>
        <taxon>Gammaproteobacteria</taxon>
        <taxon>Oceanospirillales</taxon>
        <taxon>Halomonadaceae</taxon>
        <taxon>Larsenimonas</taxon>
    </lineage>
</organism>
<dbReference type="InterPro" id="IPR004089">
    <property type="entry name" value="MCPsignal_dom"/>
</dbReference>
<dbReference type="Pfam" id="PF02203">
    <property type="entry name" value="TarH"/>
    <property type="match status" value="1"/>
</dbReference>
<evidence type="ECO:0000313" key="16">
    <source>
        <dbReference type="EMBL" id="MDR5895148.1"/>
    </source>
</evidence>
<evidence type="ECO:0000256" key="6">
    <source>
        <dbReference type="ARBA" id="ARBA00022692"/>
    </source>
</evidence>
<keyword evidence="5" id="KW-0997">Cell inner membrane</keyword>
<keyword evidence="8 13" id="KW-0472">Membrane</keyword>
<sequence>MIKLASSVKTRLIATLAVSIAFMIGIGVAAEVGLQANNADATELYDVQMQKQLAMAEVRTNLLQVRIEGLAAFGYRDETRIANLDERVEELKVKSQEAWQHYQSLASASGNTSEQLGQLERSLGQFWQGYEQVTRGMQAGNFDLVDTIGSTVISPAYRQFMELTDGLVASDQQRMSTAYKAGQVRYDVLSNSIIVAILLAVGLSIMLAVWLIRSIVRPLSEAQTLADAIASGDLTREVSNHRRDEFGRMLGSMREMQARLTEIVGNVRQGSDAVYSAVAEISNGNDDLSARTQEQAASLEQTAASMDQMTSTVKQNGDSMRSMSELASGMNGEVRQGSAMIGRTREAMAEINDSSSKIENIVGLIDSIAFQTNLLALNASVEAARAGEQGRGFAVVASEVRNLATRSADAATEIRDLVAQNVEKARNGVELVEQSERILSNLLGRAEQVNGLVSEIESATREQISGIEQVNQAVAQMDSATQQNAALVEESAAAGHSLKEQADELSRQVAIFTLSERSNARPVPTRGQVTSTPPAVSRPAPHSSPKAAMGSSSGPVATKKAPRAAEPVTADDSDWETF</sequence>
<dbReference type="InterPro" id="IPR004090">
    <property type="entry name" value="Chemotax_Me-accpt_rcpt"/>
</dbReference>
<evidence type="ECO:0000256" key="3">
    <source>
        <dbReference type="ARBA" id="ARBA00022481"/>
    </source>
</evidence>
<dbReference type="SUPFAM" id="SSF58104">
    <property type="entry name" value="Methyl-accepting chemotaxis protein (MCP) signaling domain"/>
    <property type="match status" value="1"/>
</dbReference>
<dbReference type="InterPro" id="IPR003122">
    <property type="entry name" value="Tar_rcpt_lig-bd"/>
</dbReference>
<evidence type="ECO:0000259" key="14">
    <source>
        <dbReference type="PROSITE" id="PS50111"/>
    </source>
</evidence>
<feature type="domain" description="HAMP" evidence="15">
    <location>
        <begin position="213"/>
        <end position="265"/>
    </location>
</feature>
<evidence type="ECO:0000256" key="7">
    <source>
        <dbReference type="ARBA" id="ARBA00022989"/>
    </source>
</evidence>
<evidence type="ECO:0000259" key="15">
    <source>
        <dbReference type="PROSITE" id="PS50885"/>
    </source>
</evidence>
<feature type="transmembrane region" description="Helical" evidence="13">
    <location>
        <begin position="193"/>
        <end position="212"/>
    </location>
</feature>
<dbReference type="InterPro" id="IPR035440">
    <property type="entry name" value="4HB_MCP_dom_sf"/>
</dbReference>
<keyword evidence="9 11" id="KW-0807">Transducer</keyword>
<evidence type="ECO:0000256" key="10">
    <source>
        <dbReference type="ARBA" id="ARBA00029447"/>
    </source>
</evidence>
<evidence type="ECO:0000256" key="9">
    <source>
        <dbReference type="ARBA" id="ARBA00023224"/>
    </source>
</evidence>
<dbReference type="EMBL" id="JARWAO010000001">
    <property type="protein sequence ID" value="MDR5895148.1"/>
    <property type="molecule type" value="Genomic_DNA"/>
</dbReference>
<keyword evidence="7 13" id="KW-1133">Transmembrane helix</keyword>
<keyword evidence="6 13" id="KW-0812">Transmembrane</keyword>
<dbReference type="CDD" id="cd11386">
    <property type="entry name" value="MCP_signal"/>
    <property type="match status" value="1"/>
</dbReference>
<evidence type="ECO:0000256" key="12">
    <source>
        <dbReference type="SAM" id="MobiDB-lite"/>
    </source>
</evidence>
<evidence type="ECO:0000256" key="2">
    <source>
        <dbReference type="ARBA" id="ARBA00022475"/>
    </source>
</evidence>
<feature type="compositionally biased region" description="Acidic residues" evidence="12">
    <location>
        <begin position="569"/>
        <end position="578"/>
    </location>
</feature>
<dbReference type="RefSeq" id="WP_251591995.1">
    <property type="nucleotide sequence ID" value="NZ_JAMLJI010000002.1"/>
</dbReference>
<dbReference type="PRINTS" id="PR00260">
    <property type="entry name" value="CHEMTRNSDUCR"/>
</dbReference>
<keyword evidence="17" id="KW-1185">Reference proteome</keyword>
<evidence type="ECO:0000256" key="5">
    <source>
        <dbReference type="ARBA" id="ARBA00022519"/>
    </source>
</evidence>
<dbReference type="SMART" id="SM00304">
    <property type="entry name" value="HAMP"/>
    <property type="match status" value="1"/>
</dbReference>
<dbReference type="Pfam" id="PF00015">
    <property type="entry name" value="MCPsignal"/>
    <property type="match status" value="1"/>
</dbReference>
<gene>
    <name evidence="16" type="ORF">QC825_03525</name>
</gene>
<dbReference type="Gene3D" id="1.10.287.950">
    <property type="entry name" value="Methyl-accepting chemotaxis protein"/>
    <property type="match status" value="1"/>
</dbReference>
<protein>
    <submittedName>
        <fullName evidence="16">Methyl-accepting chemotaxis protein</fullName>
    </submittedName>
</protein>
<dbReference type="PANTHER" id="PTHR43531">
    <property type="entry name" value="PROTEIN ICFG"/>
    <property type="match status" value="1"/>
</dbReference>
<comment type="similarity">
    <text evidence="10">Belongs to the methyl-accepting chemotaxis (MCP) protein family.</text>
</comment>
<keyword evidence="2" id="KW-1003">Cell membrane</keyword>
<comment type="subcellular location">
    <subcellularLocation>
        <location evidence="1">Cell inner membrane</location>
        <topology evidence="1">Multi-pass membrane protein</topology>
    </subcellularLocation>
</comment>
<evidence type="ECO:0000256" key="8">
    <source>
        <dbReference type="ARBA" id="ARBA00023136"/>
    </source>
</evidence>
<name>A0ABU1GSZ0_9GAMM</name>
<dbReference type="SMART" id="SM00283">
    <property type="entry name" value="MA"/>
    <property type="match status" value="1"/>
</dbReference>
<keyword evidence="4" id="KW-0145">Chemotaxis</keyword>
<evidence type="ECO:0000256" key="1">
    <source>
        <dbReference type="ARBA" id="ARBA00004429"/>
    </source>
</evidence>
<dbReference type="Proteomes" id="UP001269375">
    <property type="component" value="Unassembled WGS sequence"/>
</dbReference>